<dbReference type="Proteomes" id="UP000292402">
    <property type="component" value="Unassembled WGS sequence"/>
</dbReference>
<gene>
    <name evidence="1" type="ORF">AA0114_g11182</name>
</gene>
<comment type="caution">
    <text evidence="1">The sequence shown here is derived from an EMBL/GenBank/DDBJ whole genome shotgun (WGS) entry which is preliminary data.</text>
</comment>
<accession>A0A4Q4M233</accession>
<evidence type="ECO:0000313" key="2">
    <source>
        <dbReference type="Proteomes" id="UP000292402"/>
    </source>
</evidence>
<dbReference type="AlphaFoldDB" id="A0A4Q4M233"/>
<organism evidence="1 2">
    <name type="scientific">Alternaria tenuissima</name>
    <dbReference type="NCBI Taxonomy" id="119927"/>
    <lineage>
        <taxon>Eukaryota</taxon>
        <taxon>Fungi</taxon>
        <taxon>Dikarya</taxon>
        <taxon>Ascomycota</taxon>
        <taxon>Pezizomycotina</taxon>
        <taxon>Dothideomycetes</taxon>
        <taxon>Pleosporomycetidae</taxon>
        <taxon>Pleosporales</taxon>
        <taxon>Pleosporineae</taxon>
        <taxon>Pleosporaceae</taxon>
        <taxon>Alternaria</taxon>
        <taxon>Alternaria sect. Alternaria</taxon>
        <taxon>Alternaria alternata complex</taxon>
    </lineage>
</organism>
<sequence>MSKPRHVVLNLEDWAGYTELNVNDLWKTDKSSKSIASVSDPVLVDEHASDDMPIAKGTPRVKSVEKDEWIRERLKTIDNSVQGVMQRLEKIEMRLNGIERSANRSDILAAEIEGLQGSVSAIRAEFGAAQDQNGILPELANRSPPPEVIEEEMGRSSSAVALSVCPSCLNLPIDQTVLSLDREKATAHQCALCETILDIVDHYMSIMFRPEVEIENIEVLVKDTSLGFGYKNKPDEWVYGFAYLDVFSSNGEVYFLKT</sequence>
<protein>
    <submittedName>
        <fullName evidence="1">Uncharacterized protein</fullName>
    </submittedName>
</protein>
<evidence type="ECO:0000313" key="1">
    <source>
        <dbReference type="EMBL" id="RYN39928.1"/>
    </source>
</evidence>
<reference evidence="2" key="1">
    <citation type="journal article" date="2019" name="bioRxiv">
        <title>Genomics, evolutionary history and diagnostics of the Alternaria alternata species group including apple and Asian pear pathotypes.</title>
        <authorList>
            <person name="Armitage A.D."/>
            <person name="Cockerton H.M."/>
            <person name="Sreenivasaprasad S."/>
            <person name="Woodhall J.W."/>
            <person name="Lane C.R."/>
            <person name="Harrison R.J."/>
            <person name="Clarkson J.P."/>
        </authorList>
    </citation>
    <scope>NUCLEOTIDE SEQUENCE [LARGE SCALE GENOMIC DNA]</scope>
    <source>
        <strain evidence="2">FERA 1082</strain>
    </source>
</reference>
<proteinExistence type="predicted"/>
<dbReference type="EMBL" id="PDXA01000056">
    <property type="protein sequence ID" value="RYN39928.1"/>
    <property type="molecule type" value="Genomic_DNA"/>
</dbReference>
<name>A0A4Q4M233_9PLEO</name>